<dbReference type="Proteomes" id="UP000711047">
    <property type="component" value="Unassembled WGS sequence"/>
</dbReference>
<protein>
    <submittedName>
        <fullName evidence="2">DNA polymerase III subunit alpha</fullName>
    </submittedName>
</protein>
<organism evidence="2 3">
    <name type="scientific">Paenibacillus tritici</name>
    <dbReference type="NCBI Taxonomy" id="1873425"/>
    <lineage>
        <taxon>Bacteria</taxon>
        <taxon>Bacillati</taxon>
        <taxon>Bacillota</taxon>
        <taxon>Bacilli</taxon>
        <taxon>Bacillales</taxon>
        <taxon>Paenibacillaceae</taxon>
        <taxon>Paenibacillus</taxon>
    </lineage>
</organism>
<feature type="non-terminal residue" evidence="2">
    <location>
        <position position="1"/>
    </location>
</feature>
<name>A0ABX2DXD2_9BACL</name>
<evidence type="ECO:0000313" key="2">
    <source>
        <dbReference type="EMBL" id="NQX49376.1"/>
    </source>
</evidence>
<evidence type="ECO:0000256" key="1">
    <source>
        <dbReference type="SAM" id="MobiDB-lite"/>
    </source>
</evidence>
<feature type="region of interest" description="Disordered" evidence="1">
    <location>
        <begin position="1"/>
        <end position="69"/>
    </location>
</feature>
<sequence length="142" mass="14139">PGGAAGAAAAPGTRTPAAQPPGARADAAAAQAAPGAPAASAARPDSPAPLRPGQPGSAERAASSAESTGRVFIKITPGAELKGLLPRLQALLQTHPGPAATLLFYERNQKVLALSDSYRIEPSEELFAAIEGMLGAGTVRIK</sequence>
<proteinExistence type="predicted"/>
<gene>
    <name evidence="2" type="ORF">HQN87_29080</name>
</gene>
<evidence type="ECO:0000313" key="3">
    <source>
        <dbReference type="Proteomes" id="UP000711047"/>
    </source>
</evidence>
<keyword evidence="3" id="KW-1185">Reference proteome</keyword>
<feature type="compositionally biased region" description="Low complexity" evidence="1">
    <location>
        <begin position="57"/>
        <end position="67"/>
    </location>
</feature>
<reference evidence="2 3" key="1">
    <citation type="submission" date="2020-05" db="EMBL/GenBank/DDBJ databases">
        <title>Paenibacillus glebae, sp. nov., Paenibacillus humi sp. nov., Paenibacillus pedi sp. nov., Paenibacillus terrestris sp. nov. and Paenibacillus terricola sp. nov., isolated from a forest top soil sample.</title>
        <authorList>
            <person name="Qi S."/>
            <person name="Carlier A."/>
            <person name="Cnockaert M."/>
            <person name="Vandamme P."/>
        </authorList>
    </citation>
    <scope>NUCLEOTIDE SEQUENCE [LARGE SCALE GENOMIC DNA]</scope>
    <source>
        <strain evidence="2 3">LMG 29502</strain>
    </source>
</reference>
<comment type="caution">
    <text evidence="2">The sequence shown here is derived from an EMBL/GenBank/DDBJ whole genome shotgun (WGS) entry which is preliminary data.</text>
</comment>
<dbReference type="EMBL" id="JABMKX010000024">
    <property type="protein sequence ID" value="NQX49376.1"/>
    <property type="molecule type" value="Genomic_DNA"/>
</dbReference>
<feature type="compositionally biased region" description="Low complexity" evidence="1">
    <location>
        <begin position="1"/>
        <end position="45"/>
    </location>
</feature>
<accession>A0ABX2DXD2</accession>